<dbReference type="InterPro" id="IPR011659">
    <property type="entry name" value="WD40"/>
</dbReference>
<evidence type="ECO:0000259" key="7">
    <source>
        <dbReference type="PROSITE" id="PS51123"/>
    </source>
</evidence>
<dbReference type="InterPro" id="IPR050330">
    <property type="entry name" value="Bact_OuterMem_StrucFunc"/>
</dbReference>
<evidence type="ECO:0000256" key="5">
    <source>
        <dbReference type="PROSITE-ProRule" id="PRU00473"/>
    </source>
</evidence>
<feature type="repeat" description="TPR" evidence="4">
    <location>
        <begin position="58"/>
        <end position="91"/>
    </location>
</feature>
<dbReference type="SUPFAM" id="SSF82171">
    <property type="entry name" value="DPP6 N-terminal domain-like"/>
    <property type="match status" value="1"/>
</dbReference>
<dbReference type="PRINTS" id="PR01021">
    <property type="entry name" value="OMPADOMAIN"/>
</dbReference>
<dbReference type="STRING" id="1763537.ULVI_01740"/>
<evidence type="ECO:0000256" key="4">
    <source>
        <dbReference type="PROSITE-ProRule" id="PRU00339"/>
    </source>
</evidence>
<evidence type="ECO:0000256" key="3">
    <source>
        <dbReference type="ARBA" id="ARBA00023237"/>
    </source>
</evidence>
<dbReference type="Proteomes" id="UP000077013">
    <property type="component" value="Unassembled WGS sequence"/>
</dbReference>
<dbReference type="AlphaFoldDB" id="A0A167KAK2"/>
<proteinExistence type="predicted"/>
<dbReference type="Gene3D" id="2.120.10.30">
    <property type="entry name" value="TolB, C-terminal domain"/>
    <property type="match status" value="1"/>
</dbReference>
<dbReference type="Pfam" id="PF00691">
    <property type="entry name" value="OmpA"/>
    <property type="match status" value="1"/>
</dbReference>
<dbReference type="PROSITE" id="PS50005">
    <property type="entry name" value="TPR"/>
    <property type="match status" value="1"/>
</dbReference>
<keyword evidence="6" id="KW-0732">Signal</keyword>
<protein>
    <submittedName>
        <fullName evidence="8">Flagellar motor protein MotB</fullName>
    </submittedName>
</protein>
<comment type="subcellular location">
    <subcellularLocation>
        <location evidence="1">Cell outer membrane</location>
    </subcellularLocation>
</comment>
<keyword evidence="8" id="KW-0966">Cell projection</keyword>
<dbReference type="InterPro" id="IPR011042">
    <property type="entry name" value="6-blade_b-propeller_TolB-like"/>
</dbReference>
<feature type="domain" description="OmpA-like" evidence="7">
    <location>
        <begin position="528"/>
        <end position="673"/>
    </location>
</feature>
<organism evidence="8 9">
    <name type="scientific">Cochleicola gelatinilyticus</name>
    <dbReference type="NCBI Taxonomy" id="1763537"/>
    <lineage>
        <taxon>Bacteria</taxon>
        <taxon>Pseudomonadati</taxon>
        <taxon>Bacteroidota</taxon>
        <taxon>Flavobacteriia</taxon>
        <taxon>Flavobacteriales</taxon>
        <taxon>Flavobacteriaceae</taxon>
        <taxon>Cochleicola</taxon>
    </lineage>
</organism>
<dbReference type="GO" id="GO:0009279">
    <property type="term" value="C:cell outer membrane"/>
    <property type="evidence" value="ECO:0007669"/>
    <property type="project" value="UniProtKB-SubCell"/>
</dbReference>
<dbReference type="RefSeq" id="WP_068588969.1">
    <property type="nucleotide sequence ID" value="NZ_LRXL01000012.1"/>
</dbReference>
<evidence type="ECO:0000256" key="2">
    <source>
        <dbReference type="ARBA" id="ARBA00023136"/>
    </source>
</evidence>
<dbReference type="Pfam" id="PF07676">
    <property type="entry name" value="PD40"/>
    <property type="match status" value="2"/>
</dbReference>
<evidence type="ECO:0000313" key="9">
    <source>
        <dbReference type="Proteomes" id="UP000077013"/>
    </source>
</evidence>
<dbReference type="OrthoDB" id="9809364at2"/>
<dbReference type="Gene3D" id="1.25.40.10">
    <property type="entry name" value="Tetratricopeptide repeat domain"/>
    <property type="match status" value="1"/>
</dbReference>
<evidence type="ECO:0000256" key="1">
    <source>
        <dbReference type="ARBA" id="ARBA00004442"/>
    </source>
</evidence>
<keyword evidence="4" id="KW-0802">TPR repeat</keyword>
<evidence type="ECO:0000256" key="6">
    <source>
        <dbReference type="SAM" id="SignalP"/>
    </source>
</evidence>
<keyword evidence="9" id="KW-1185">Reference proteome</keyword>
<keyword evidence="3" id="KW-0998">Cell outer membrane</keyword>
<dbReference type="SUPFAM" id="SSF48452">
    <property type="entry name" value="TPR-like"/>
    <property type="match status" value="1"/>
</dbReference>
<sequence length="673" mass="75685">MNTPLQKIFLSILVVLISCSSLAQKRQIKKANDNFDKFSYIDARKIYLEVVKDGYESAEIFKKLGDTYYWNSDYDNASKWYGELIEKFPDQTDSEYYYRAAQSLKSLRKYAESDAMMEQFVAKGGSGMLLKNFKEDPDYLKSISLMAKEYTLEEVSVNTNLSDFGPSYYLDKLVYASAKNSQGGEIYEWTQQPFLDLFIADMDENGKLSNSKRLGGDINTKYHESSTTFTKDGNTVYFTRNNFYEGKKGKDKDKTIRLKLYRATLTGDNTWTNVVELPFNSKEYSTAHPALSVDEKRLYFSSDMPGTIGMSDLWYVDITGDNTYSAPVNLGPSINTETRESFPFIGSRNNLYFSSDGRAGLGGFDIYVTPLDADGMPQKISNLGEPANSVLDDFGFIVKDDEGIGFLSSNRGLDAEGNNNQGGSVADQIYRIVEKCVISIEGTVFDEESNALLPGSIVTLLDENNKEVMRDTVGADAAYKFVADCSKQYSVRGANEPNYKPREKVVMTPDKTGEIVVPIPLVRTCPPDDLGCRLCLQPIFFDFDRYNIRPDAEIELAQIAAAMRQNPELIIHIESHTDSRAPNSYNETLSDKRAQATLNWLVNVGNISRSRLSAKGYGETQLLDRCVTLDECGREVRSACYDGATVQEKCSDGVKCTEDEHQRNRRSMFIIQN</sequence>
<name>A0A167KAK2_9FLAO</name>
<dbReference type="PANTHER" id="PTHR30329:SF21">
    <property type="entry name" value="LIPOPROTEIN YIAD-RELATED"/>
    <property type="match status" value="1"/>
</dbReference>
<dbReference type="InterPro" id="IPR011990">
    <property type="entry name" value="TPR-like_helical_dom_sf"/>
</dbReference>
<accession>A0A167KAK2</accession>
<dbReference type="EMBL" id="LRXL01000012">
    <property type="protein sequence ID" value="OAB81567.1"/>
    <property type="molecule type" value="Genomic_DNA"/>
</dbReference>
<dbReference type="InterPro" id="IPR019734">
    <property type="entry name" value="TPR_rpt"/>
</dbReference>
<keyword evidence="8" id="KW-0282">Flagellum</keyword>
<dbReference type="InterPro" id="IPR006665">
    <property type="entry name" value="OmpA-like"/>
</dbReference>
<gene>
    <name evidence="8" type="ORF">ULVI_01740</name>
</gene>
<dbReference type="InterPro" id="IPR006664">
    <property type="entry name" value="OMP_bac"/>
</dbReference>
<keyword evidence="8" id="KW-0969">Cilium</keyword>
<dbReference type="PANTHER" id="PTHR30329">
    <property type="entry name" value="STATOR ELEMENT OF FLAGELLAR MOTOR COMPLEX"/>
    <property type="match status" value="1"/>
</dbReference>
<dbReference type="InterPro" id="IPR036737">
    <property type="entry name" value="OmpA-like_sf"/>
</dbReference>
<feature type="chain" id="PRO_5007889275" evidence="6">
    <location>
        <begin position="24"/>
        <end position="673"/>
    </location>
</feature>
<dbReference type="CDD" id="cd07185">
    <property type="entry name" value="OmpA_C-like"/>
    <property type="match status" value="1"/>
</dbReference>
<evidence type="ECO:0000313" key="8">
    <source>
        <dbReference type="EMBL" id="OAB81567.1"/>
    </source>
</evidence>
<keyword evidence="2 5" id="KW-0472">Membrane</keyword>
<dbReference type="PROSITE" id="PS51123">
    <property type="entry name" value="OMPA_2"/>
    <property type="match status" value="1"/>
</dbReference>
<comment type="caution">
    <text evidence="8">The sequence shown here is derived from an EMBL/GenBank/DDBJ whole genome shotgun (WGS) entry which is preliminary data.</text>
</comment>
<dbReference type="Gene3D" id="3.30.1330.60">
    <property type="entry name" value="OmpA-like domain"/>
    <property type="match status" value="1"/>
</dbReference>
<dbReference type="PROSITE" id="PS51257">
    <property type="entry name" value="PROKAR_LIPOPROTEIN"/>
    <property type="match status" value="1"/>
</dbReference>
<reference evidence="8 9" key="1">
    <citation type="submission" date="2016-02" db="EMBL/GenBank/DDBJ databases">
        <title>Ulvibacter sp. LPB0005, isolated from Thais luteostoma.</title>
        <authorList>
            <person name="Shin S.-K."/>
            <person name="Yi H."/>
        </authorList>
    </citation>
    <scope>NUCLEOTIDE SEQUENCE [LARGE SCALE GENOMIC DNA]</scope>
    <source>
        <strain evidence="8 9">LPB0005</strain>
    </source>
</reference>
<feature type="signal peptide" evidence="6">
    <location>
        <begin position="1"/>
        <end position="23"/>
    </location>
</feature>
<dbReference type="SUPFAM" id="SSF103088">
    <property type="entry name" value="OmpA-like"/>
    <property type="match status" value="1"/>
</dbReference>